<comment type="caution">
    <text evidence="5">The sequence shown here is derived from an EMBL/GenBank/DDBJ whole genome shotgun (WGS) entry which is preliminary data.</text>
</comment>
<dbReference type="Gene3D" id="1.25.40.10">
    <property type="entry name" value="Tetratricopeptide repeat domain"/>
    <property type="match status" value="2"/>
</dbReference>
<name>K0TL64_THAOC</name>
<dbReference type="eggNOG" id="KOG0553">
    <property type="taxonomic scope" value="Eukaryota"/>
</dbReference>
<feature type="repeat" description="TPR" evidence="3">
    <location>
        <begin position="277"/>
        <end position="310"/>
    </location>
</feature>
<evidence type="ECO:0000256" key="3">
    <source>
        <dbReference type="PROSITE-ProRule" id="PRU00339"/>
    </source>
</evidence>
<gene>
    <name evidence="5" type="ORF">THAOC_06961</name>
</gene>
<dbReference type="InterPro" id="IPR019734">
    <property type="entry name" value="TPR_rpt"/>
</dbReference>
<dbReference type="SUPFAM" id="SSF48452">
    <property type="entry name" value="TPR-like"/>
    <property type="match status" value="1"/>
</dbReference>
<feature type="region of interest" description="Disordered" evidence="4">
    <location>
        <begin position="388"/>
        <end position="431"/>
    </location>
</feature>
<evidence type="ECO:0008006" key="7">
    <source>
        <dbReference type="Google" id="ProtNLM"/>
    </source>
</evidence>
<reference evidence="5 6" key="1">
    <citation type="journal article" date="2012" name="Genome Biol.">
        <title>Genome and low-iron response of an oceanic diatom adapted to chronic iron limitation.</title>
        <authorList>
            <person name="Lommer M."/>
            <person name="Specht M."/>
            <person name="Roy A.S."/>
            <person name="Kraemer L."/>
            <person name="Andreson R."/>
            <person name="Gutowska M.A."/>
            <person name="Wolf J."/>
            <person name="Bergner S.V."/>
            <person name="Schilhabel M.B."/>
            <person name="Klostermeier U.C."/>
            <person name="Beiko R.G."/>
            <person name="Rosenstiel P."/>
            <person name="Hippler M."/>
            <person name="Laroche J."/>
        </authorList>
    </citation>
    <scope>NUCLEOTIDE SEQUENCE [LARGE SCALE GENOMIC DNA]</scope>
    <source>
        <strain evidence="5 6">CCMP1005</strain>
    </source>
</reference>
<dbReference type="Pfam" id="PF13432">
    <property type="entry name" value="TPR_16"/>
    <property type="match status" value="1"/>
</dbReference>
<proteinExistence type="predicted"/>
<accession>K0TL64</accession>
<dbReference type="Proteomes" id="UP000266841">
    <property type="component" value="Unassembled WGS sequence"/>
</dbReference>
<evidence type="ECO:0000256" key="1">
    <source>
        <dbReference type="ARBA" id="ARBA00022737"/>
    </source>
</evidence>
<dbReference type="GO" id="GO:0051879">
    <property type="term" value="F:Hsp90 protein binding"/>
    <property type="evidence" value="ECO:0007669"/>
    <property type="project" value="TreeGrafter"/>
</dbReference>
<feature type="repeat" description="TPR" evidence="3">
    <location>
        <begin position="468"/>
        <end position="501"/>
    </location>
</feature>
<dbReference type="OrthoDB" id="2423701at2759"/>
<dbReference type="InterPro" id="IPR013105">
    <property type="entry name" value="TPR_2"/>
</dbReference>
<keyword evidence="1" id="KW-0677">Repeat</keyword>
<dbReference type="AlphaFoldDB" id="K0TL64"/>
<evidence type="ECO:0000256" key="2">
    <source>
        <dbReference type="ARBA" id="ARBA00022803"/>
    </source>
</evidence>
<dbReference type="PROSITE" id="PS50005">
    <property type="entry name" value="TPR"/>
    <property type="match status" value="3"/>
</dbReference>
<feature type="region of interest" description="Disordered" evidence="4">
    <location>
        <begin position="74"/>
        <end position="180"/>
    </location>
</feature>
<organism evidence="5 6">
    <name type="scientific">Thalassiosira oceanica</name>
    <name type="common">Marine diatom</name>
    <dbReference type="NCBI Taxonomy" id="159749"/>
    <lineage>
        <taxon>Eukaryota</taxon>
        <taxon>Sar</taxon>
        <taxon>Stramenopiles</taxon>
        <taxon>Ochrophyta</taxon>
        <taxon>Bacillariophyta</taxon>
        <taxon>Coscinodiscophyceae</taxon>
        <taxon>Thalassiosirophycidae</taxon>
        <taxon>Thalassiosirales</taxon>
        <taxon>Thalassiosiraceae</taxon>
        <taxon>Thalassiosira</taxon>
    </lineage>
</organism>
<feature type="compositionally biased region" description="Basic and acidic residues" evidence="4">
    <location>
        <begin position="146"/>
        <end position="166"/>
    </location>
</feature>
<dbReference type="Pfam" id="PF13181">
    <property type="entry name" value="TPR_8"/>
    <property type="match status" value="1"/>
</dbReference>
<feature type="compositionally biased region" description="Basic and acidic residues" evidence="4">
    <location>
        <begin position="74"/>
        <end position="83"/>
    </location>
</feature>
<evidence type="ECO:0000256" key="4">
    <source>
        <dbReference type="SAM" id="MobiDB-lite"/>
    </source>
</evidence>
<feature type="repeat" description="TPR" evidence="3">
    <location>
        <begin position="311"/>
        <end position="344"/>
    </location>
</feature>
<dbReference type="InterPro" id="IPR011990">
    <property type="entry name" value="TPR-like_helical_dom_sf"/>
</dbReference>
<feature type="region of interest" description="Disordered" evidence="4">
    <location>
        <begin position="203"/>
        <end position="251"/>
    </location>
</feature>
<dbReference type="PANTHER" id="PTHR22904:SF523">
    <property type="entry name" value="STRESS-INDUCED-PHOSPHOPROTEIN 1"/>
    <property type="match status" value="1"/>
</dbReference>
<dbReference type="Pfam" id="PF07719">
    <property type="entry name" value="TPR_2"/>
    <property type="match status" value="1"/>
</dbReference>
<evidence type="ECO:0000313" key="6">
    <source>
        <dbReference type="Proteomes" id="UP000266841"/>
    </source>
</evidence>
<dbReference type="eggNOG" id="KOG1124">
    <property type="taxonomic scope" value="Eukaryota"/>
</dbReference>
<evidence type="ECO:0000313" key="5">
    <source>
        <dbReference type="EMBL" id="EJK71582.1"/>
    </source>
</evidence>
<dbReference type="SMART" id="SM00028">
    <property type="entry name" value="TPR"/>
    <property type="match status" value="5"/>
</dbReference>
<keyword evidence="6" id="KW-1185">Reference proteome</keyword>
<keyword evidence="2 3" id="KW-0802">TPR repeat</keyword>
<sequence length="616" mass="66911">MTEAFADESALVGMLAPSSASRRVQVTPEMLDYDFVQNCHDRDELRAVHRALVAREHGCYPHLEECVRDRLASLPRPRDDRPSVSEPPSTQSQEETDAHHRNVLGDWLDGLAKTKRPPRDDDGLPVTRVQADLPPVRTIACSPTPLRKEASPTTEEGKGGVDEPRMPDGQGAPQIPCSSSAVFRKEKLSTKEYYDKWAKFNSKLSEDDDDSNVPATGARGRAPLERARSTTKPVASPPLPSAVDQERAKGRAALSAGNNMSAHAHFTRCIEVDESDPSGYSDRAQASMRMGNDNDAIVDLTRAISLDPKNAGAHAQRARLCHKHGQYESAVADFEKAHALDPSAGYDRLAGASNHEMIGEMRESQTFHSLTIEEVDGDEDECERERSLVGGGFGGLANVTNADAPTRRDTPPHSFDADEGGAYGATAMTGQDDDAKYSDSLLKRVEVELVEDDIAEATQLVSSPNADAVKLKEEGNAALRRGDAESALRFYDASLELEPRNAIVLNNRAQAHSNLGKWENALKDTGKCLAIESDNTKALFRSGIAKLNLRPGDRSGIEDALADFQRAMSLNPPKNQVGLLAKKIADCKQLLASLSSRGGNASTKRRVTRDTDSLAF</sequence>
<dbReference type="EMBL" id="AGNL01007039">
    <property type="protein sequence ID" value="EJK71582.1"/>
    <property type="molecule type" value="Genomic_DNA"/>
</dbReference>
<protein>
    <recommendedName>
        <fullName evidence="7">RNA-polymerase II-associated protein 3-like C-terminal domain-containing protein</fullName>
    </recommendedName>
</protein>
<dbReference type="PANTHER" id="PTHR22904">
    <property type="entry name" value="TPR REPEAT CONTAINING PROTEIN"/>
    <property type="match status" value="1"/>
</dbReference>